<evidence type="ECO:0000313" key="6">
    <source>
        <dbReference type="Proteomes" id="UP000663889"/>
    </source>
</evidence>
<dbReference type="EMBL" id="CAJNOU010002769">
    <property type="protein sequence ID" value="CAF1348248.1"/>
    <property type="molecule type" value="Genomic_DNA"/>
</dbReference>
<protein>
    <recommendedName>
        <fullName evidence="2">Reverse transcriptase domain-containing protein</fullName>
    </recommendedName>
</protein>
<evidence type="ECO:0000313" key="4">
    <source>
        <dbReference type="EMBL" id="CAF1348248.1"/>
    </source>
</evidence>
<evidence type="ECO:0000256" key="1">
    <source>
        <dbReference type="SAM" id="Coils"/>
    </source>
</evidence>
<dbReference type="Proteomes" id="UP000663882">
    <property type="component" value="Unassembled WGS sequence"/>
</dbReference>
<dbReference type="OrthoDB" id="10058657at2759"/>
<sequence>MSIYTTITASLPFIEVDLNLTPQQMSMFINGLKYIIPCQSRFSGKSIEQLVNERYQSISTTVKNCLKDHRIPTANQRAEEAFQALRCILHELQSKKLSKKLGKRAKREYNIVQSIRCLLRNRSDIVIRRTDKSKVFYIGKATDFARKAEEYMLKTKAYQEITNGRCPLADMLHAVQTLLASFVKQGALTKQQSNKISPNLNKLELAPIFLNFARRTTFINGIDVTRKLEQYVMDGHFRSTTKFVTVDVTDLYSMIARQGALEALMRFFEKHSDHGKIGSLAIDHIMRMARLILDTNCFAYNNKYYKQCRGGAMGSAFTQVLANIYMYEWEQHLMKHQEKHNGIYGRYIDDILMATNQTVDEIKEELDKMKNKDVNININYEIHTSVNFLDITIKNNNGQLNTSLYHKPTAKPYILPYTSDHPRHIHRNIPYAALLRAARICSDVHDFNSARIRIDMSLLLNNYPPNFILKRFYRFFQVNNAISVLNELNEQVYQLLHQLLLHQPTRREKELHIMVEDPIRSPTVLQQKI</sequence>
<evidence type="ECO:0000259" key="2">
    <source>
        <dbReference type="PROSITE" id="PS50878"/>
    </source>
</evidence>
<dbReference type="InterPro" id="IPR058912">
    <property type="entry name" value="HTH_animal"/>
</dbReference>
<dbReference type="PROSITE" id="PS50878">
    <property type="entry name" value="RT_POL"/>
    <property type="match status" value="1"/>
</dbReference>
<evidence type="ECO:0000313" key="5">
    <source>
        <dbReference type="EMBL" id="CAF3814277.1"/>
    </source>
</evidence>
<dbReference type="SUPFAM" id="SSF56672">
    <property type="entry name" value="DNA/RNA polymerases"/>
    <property type="match status" value="1"/>
</dbReference>
<gene>
    <name evidence="5" type="ORF">OTI717_LOCUS19012</name>
    <name evidence="3" type="ORF">RFH988_LOCUS28217</name>
    <name evidence="4" type="ORF">SEV965_LOCUS28721</name>
</gene>
<dbReference type="EMBL" id="CAJNOO010002474">
    <property type="protein sequence ID" value="CAF1271569.1"/>
    <property type="molecule type" value="Genomic_DNA"/>
</dbReference>
<dbReference type="Pfam" id="PF26215">
    <property type="entry name" value="HTH_animal"/>
    <property type="match status" value="1"/>
</dbReference>
<keyword evidence="1" id="KW-0175">Coiled coil</keyword>
<dbReference type="PANTHER" id="PTHR21301:SF10">
    <property type="entry name" value="REVERSE TRANSCRIPTASE DOMAIN-CONTAINING PROTEIN"/>
    <property type="match status" value="1"/>
</dbReference>
<comment type="caution">
    <text evidence="4">The sequence shown here is derived from an EMBL/GenBank/DDBJ whole genome shotgun (WGS) entry which is preliminary data.</text>
</comment>
<evidence type="ECO:0000313" key="3">
    <source>
        <dbReference type="EMBL" id="CAF1271569.1"/>
    </source>
</evidence>
<dbReference type="InterPro" id="IPR043502">
    <property type="entry name" value="DNA/RNA_pol_sf"/>
</dbReference>
<reference evidence="4" key="1">
    <citation type="submission" date="2021-02" db="EMBL/GenBank/DDBJ databases">
        <authorList>
            <person name="Nowell W R."/>
        </authorList>
    </citation>
    <scope>NUCLEOTIDE SEQUENCE</scope>
</reference>
<feature type="coiled-coil region" evidence="1">
    <location>
        <begin position="352"/>
        <end position="379"/>
    </location>
</feature>
<proteinExistence type="predicted"/>
<feature type="domain" description="Reverse transcriptase" evidence="2">
    <location>
        <begin position="119"/>
        <end position="404"/>
    </location>
</feature>
<dbReference type="Proteomes" id="UP000663889">
    <property type="component" value="Unassembled WGS sequence"/>
</dbReference>
<dbReference type="EMBL" id="CAJOAX010002711">
    <property type="protein sequence ID" value="CAF3814277.1"/>
    <property type="molecule type" value="Genomic_DNA"/>
</dbReference>
<dbReference type="InterPro" id="IPR000477">
    <property type="entry name" value="RT_dom"/>
</dbReference>
<name>A0A815H208_9BILA</name>
<dbReference type="PANTHER" id="PTHR21301">
    <property type="entry name" value="REVERSE TRANSCRIPTASE"/>
    <property type="match status" value="1"/>
</dbReference>
<accession>A0A815H208</accession>
<dbReference type="AlphaFoldDB" id="A0A815H208"/>
<dbReference type="Proteomes" id="UP000663823">
    <property type="component" value="Unassembled WGS sequence"/>
</dbReference>
<organism evidence="4 6">
    <name type="scientific">Rotaria sordida</name>
    <dbReference type="NCBI Taxonomy" id="392033"/>
    <lineage>
        <taxon>Eukaryota</taxon>
        <taxon>Metazoa</taxon>
        <taxon>Spiralia</taxon>
        <taxon>Gnathifera</taxon>
        <taxon>Rotifera</taxon>
        <taxon>Eurotatoria</taxon>
        <taxon>Bdelloidea</taxon>
        <taxon>Philodinida</taxon>
        <taxon>Philodinidae</taxon>
        <taxon>Rotaria</taxon>
    </lineage>
</organism>